<evidence type="ECO:0000256" key="1">
    <source>
        <dbReference type="SAM" id="MobiDB-lite"/>
    </source>
</evidence>
<sequence>MMVGEQEEVIEAALTERPLVRAVINDQTHTMSPALLYYGTVSPAPGSGTAACRFLRPLCISSIRIFAAGSRPFAQSPDLLAETAPDAFFLNLYFNQAGANVDKDRRNVLAPTSLGYTGADLDFALAMPSDAATRLMIISGSFTKLSFALYGQVVAPEPPIAVSAYHPLSIPSAPRSLLPPSIHVAALSDPTTLAASLLKLVPDYEPDLPQVTRLMFCLKPNNDEWASSDFPYHGSPLDIPDNFDLELASDMASRLVNASKESMTIFAQRIKEALGPKNTNQAFHVARTFCGSASQDPSLMRSLCSNIDLDVVFDIETLDDDILTHLLDAASNADFAKHCRASSIPAVMKRYVEYPTTPPAGRRLARRLLDRLEGWPIFELSLSQPSSDPSTFARPLAFLNDFAREEKCLGIWLESMMLEPGLVDMLAQKPPADSAILPVANPQTRSEFETYLRAFLGVAAVFVVWAWSDSLPEPVCRDRCLGIIKLWQMTDGYRDIVNQYLLLRQFSRRLMWIIARDPDEPPKISPHLSEQILSELGKIPEAFLHKELCEAVFDLHLPLSYISDGERARLQKLASLADYGLADVVDELFYQSEAQTFSTRRLYVLRVAIAWVKHEVQEEEDGEYRVGTEAWNGFNMALWARLLDLLTQAAGNLAAIFSLAASPPQRIETELVEMLFKTARDILVLVMLLTAQLQFSPRTIREFTVTIASLFASAQTATAVFSLCTEISDGAQEARKAGMEFLSNMAKTSPLPVLSALLEPVIPMGVDPVVHIHQCAVMVHDILALSSDSSPAWVQINLPPLLNLLDGFSRRLDAESRRAFLKHIVDLDSGCIGVGEWLLTHELKHLRQILTRETTPAHLSLAHTSLCALARFAQDKLEWFATANREISDFHGALKDALEAMLDGGYVSQGWKSLVRTLGDSHHDWQDAGQCLAMSYIRSLRVDRAVDADVNAVVKQLENGGLHIRAEVGQWLSDLSAEKEPSQGAMVVAAKTMHWLSRQEHSLFRALPSFDNAGIGALLRLLASVEGGDALSTAGFVADEDESLLPPLVNLDAPAQVTLSSIEDLFNASHKSVPPTPSTPKGKGTVTPDVLGVVMSPPTALFHSPMSSTLTKTYANNEFRDTRQQATRQNTSRLPSMHVDVGSFGH</sequence>
<gene>
    <name evidence="2" type="ORF">CYLTODRAFT_152907</name>
</gene>
<protein>
    <recommendedName>
        <fullName evidence="4">Virilizer N-terminal domain-containing protein</fullName>
    </recommendedName>
</protein>
<evidence type="ECO:0008006" key="4">
    <source>
        <dbReference type="Google" id="ProtNLM"/>
    </source>
</evidence>
<dbReference type="OrthoDB" id="2011702at2759"/>
<name>A0A0D7BUK7_9AGAR</name>
<dbReference type="SUPFAM" id="SSF48371">
    <property type="entry name" value="ARM repeat"/>
    <property type="match status" value="1"/>
</dbReference>
<reference evidence="2 3" key="1">
    <citation type="journal article" date="2015" name="Fungal Genet. Biol.">
        <title>Evolution of novel wood decay mechanisms in Agaricales revealed by the genome sequences of Fistulina hepatica and Cylindrobasidium torrendii.</title>
        <authorList>
            <person name="Floudas D."/>
            <person name="Held B.W."/>
            <person name="Riley R."/>
            <person name="Nagy L.G."/>
            <person name="Koehler G."/>
            <person name="Ransdell A.S."/>
            <person name="Younus H."/>
            <person name="Chow J."/>
            <person name="Chiniquy J."/>
            <person name="Lipzen A."/>
            <person name="Tritt A."/>
            <person name="Sun H."/>
            <person name="Haridas S."/>
            <person name="LaButti K."/>
            <person name="Ohm R.A."/>
            <person name="Kues U."/>
            <person name="Blanchette R.A."/>
            <person name="Grigoriev I.V."/>
            <person name="Minto R.E."/>
            <person name="Hibbett D.S."/>
        </authorList>
    </citation>
    <scope>NUCLEOTIDE SEQUENCE [LARGE SCALE GENOMIC DNA]</scope>
    <source>
        <strain evidence="2 3">FP15055 ss-10</strain>
    </source>
</reference>
<dbReference type="AlphaFoldDB" id="A0A0D7BUK7"/>
<dbReference type="EMBL" id="KN880433">
    <property type="protein sequence ID" value="KIY73864.1"/>
    <property type="molecule type" value="Genomic_DNA"/>
</dbReference>
<organism evidence="2 3">
    <name type="scientific">Cylindrobasidium torrendii FP15055 ss-10</name>
    <dbReference type="NCBI Taxonomy" id="1314674"/>
    <lineage>
        <taxon>Eukaryota</taxon>
        <taxon>Fungi</taxon>
        <taxon>Dikarya</taxon>
        <taxon>Basidiomycota</taxon>
        <taxon>Agaricomycotina</taxon>
        <taxon>Agaricomycetes</taxon>
        <taxon>Agaricomycetidae</taxon>
        <taxon>Agaricales</taxon>
        <taxon>Marasmiineae</taxon>
        <taxon>Physalacriaceae</taxon>
        <taxon>Cylindrobasidium</taxon>
    </lineage>
</organism>
<proteinExistence type="predicted"/>
<dbReference type="InterPro" id="IPR016024">
    <property type="entry name" value="ARM-type_fold"/>
</dbReference>
<keyword evidence="3" id="KW-1185">Reference proteome</keyword>
<feature type="compositionally biased region" description="Polar residues" evidence="1">
    <location>
        <begin position="1124"/>
        <end position="1134"/>
    </location>
</feature>
<evidence type="ECO:0000313" key="2">
    <source>
        <dbReference type="EMBL" id="KIY73864.1"/>
    </source>
</evidence>
<dbReference type="STRING" id="1314674.A0A0D7BUK7"/>
<dbReference type="Proteomes" id="UP000054007">
    <property type="component" value="Unassembled WGS sequence"/>
</dbReference>
<accession>A0A0D7BUK7</accession>
<evidence type="ECO:0000313" key="3">
    <source>
        <dbReference type="Proteomes" id="UP000054007"/>
    </source>
</evidence>
<feature type="region of interest" description="Disordered" evidence="1">
    <location>
        <begin position="1122"/>
        <end position="1146"/>
    </location>
</feature>